<feature type="transmembrane region" description="Helical" evidence="1">
    <location>
        <begin position="27"/>
        <end position="47"/>
    </location>
</feature>
<evidence type="ECO:0000313" key="3">
    <source>
        <dbReference type="Proteomes" id="UP000031847"/>
    </source>
</evidence>
<evidence type="ECO:0000256" key="1">
    <source>
        <dbReference type="SAM" id="Phobius"/>
    </source>
</evidence>
<dbReference type="Proteomes" id="UP000031847">
    <property type="component" value="Unassembled WGS sequence"/>
</dbReference>
<dbReference type="AlphaFoldDB" id="A0A0B8R0D6"/>
<gene>
    <name evidence="2" type="ORF">JCM5805K_1798</name>
</gene>
<accession>A0A0B8R0D6</accession>
<reference evidence="2 3" key="1">
    <citation type="submission" date="2015-01" db="EMBL/GenBank/DDBJ databases">
        <title>Lactococcus lactis subsp.lactis JCM 5805 whole genome shotgun sequence.</title>
        <authorList>
            <person name="Fujii T."/>
            <person name="Tomita Y."/>
            <person name="Ikushima S."/>
            <person name="Fujiwara D."/>
        </authorList>
    </citation>
    <scope>NUCLEOTIDE SEQUENCE [LARGE SCALE GENOMIC DNA]</scope>
    <source>
        <strain evidence="2 3">JCM 5805</strain>
    </source>
</reference>
<proteinExistence type="predicted"/>
<comment type="caution">
    <text evidence="2">The sequence shown here is derived from an EMBL/GenBank/DDBJ whole genome shotgun (WGS) entry which is preliminary data.</text>
</comment>
<keyword evidence="1" id="KW-0812">Transmembrane</keyword>
<protein>
    <submittedName>
        <fullName evidence="2">Chaperonin GroEL</fullName>
    </submittedName>
</protein>
<name>A0A0B8R0D6_LACLL</name>
<keyword evidence="1" id="KW-1133">Transmembrane helix</keyword>
<dbReference type="EMBL" id="BBSI01000029">
    <property type="protein sequence ID" value="GAM80683.1"/>
    <property type="molecule type" value="Genomic_DNA"/>
</dbReference>
<feature type="transmembrane region" description="Helical" evidence="1">
    <location>
        <begin position="103"/>
        <end position="124"/>
    </location>
</feature>
<feature type="transmembrane region" description="Helical" evidence="1">
    <location>
        <begin position="67"/>
        <end position="96"/>
    </location>
</feature>
<organism evidence="2 3">
    <name type="scientific">Lactococcus lactis subsp. lactis</name>
    <name type="common">Streptococcus lactis</name>
    <dbReference type="NCBI Taxonomy" id="1360"/>
    <lineage>
        <taxon>Bacteria</taxon>
        <taxon>Bacillati</taxon>
        <taxon>Bacillota</taxon>
        <taxon>Bacilli</taxon>
        <taxon>Lactobacillales</taxon>
        <taxon>Streptococcaceae</taxon>
        <taxon>Lactococcus</taxon>
    </lineage>
</organism>
<keyword evidence="1" id="KW-0472">Membrane</keyword>
<sequence length="184" mass="21359">MEVLMNKKLQINLKDLADKLNNKIGKVLGWIAIAIVGFSFNNILTIISNPKHFIYQDIYKDFYNYSFISPNLMTIFLIFSFVMGIACLFAMVSLIIKKKFVSFLGLLVILLLSIFNFSNTFYSLKGISENRKISVNLEIVHPFISDKEYLLLKSQYMQTNSKEEFEKINNRIRYIANKNDANIN</sequence>
<evidence type="ECO:0000313" key="2">
    <source>
        <dbReference type="EMBL" id="GAM80683.1"/>
    </source>
</evidence>